<proteinExistence type="inferred from homology"/>
<feature type="binding site" evidence="11">
    <location>
        <position position="135"/>
    </location>
    <ligand>
        <name>Zn(2+)</name>
        <dbReference type="ChEBI" id="CHEBI:29105"/>
    </ligand>
</feature>
<evidence type="ECO:0008006" key="15">
    <source>
        <dbReference type="Google" id="ProtNLM"/>
    </source>
</evidence>
<dbReference type="GO" id="GO:0005829">
    <property type="term" value="C:cytosol"/>
    <property type="evidence" value="ECO:0007669"/>
    <property type="project" value="TreeGrafter"/>
</dbReference>
<dbReference type="AlphaFoldDB" id="A0A2H0TCW5"/>
<evidence type="ECO:0000256" key="9">
    <source>
        <dbReference type="ARBA" id="ARBA00023125"/>
    </source>
</evidence>
<name>A0A2H0TCW5_9BACT</name>
<reference evidence="14" key="1">
    <citation type="submission" date="2017-09" db="EMBL/GenBank/DDBJ databases">
        <title>Depth-based differentiation of microbial function through sediment-hosted aquifers and enrichment of novel symbionts in the deep terrestrial subsurface.</title>
        <authorList>
            <person name="Probst A.J."/>
            <person name="Ladd B."/>
            <person name="Jarett J.K."/>
            <person name="Geller-Mcgrath D.E."/>
            <person name="Sieber C.M.K."/>
            <person name="Emerson J.B."/>
            <person name="Anantharaman K."/>
            <person name="Thomas B.C."/>
            <person name="Malmstrom R."/>
            <person name="Stieglmeier M."/>
            <person name="Klingl A."/>
            <person name="Woyke T."/>
            <person name="Ryan C.M."/>
            <person name="Banfield J.F."/>
        </authorList>
    </citation>
    <scope>NUCLEOTIDE SEQUENCE [LARGE SCALE GENOMIC DNA]</scope>
</reference>
<keyword evidence="12" id="KW-0408">Iron</keyword>
<dbReference type="EMBL" id="PFCO01000008">
    <property type="protein sequence ID" value="PIR69383.1"/>
    <property type="molecule type" value="Genomic_DNA"/>
</dbReference>
<evidence type="ECO:0000256" key="11">
    <source>
        <dbReference type="PIRSR" id="PIRSR602481-1"/>
    </source>
</evidence>
<comment type="caution">
    <text evidence="13">The sequence shown here is derived from an EMBL/GenBank/DDBJ whole genome shotgun (WGS) entry which is preliminary data.</text>
</comment>
<dbReference type="GO" id="GO:0003700">
    <property type="term" value="F:DNA-binding transcription factor activity"/>
    <property type="evidence" value="ECO:0007669"/>
    <property type="project" value="InterPro"/>
</dbReference>
<dbReference type="InterPro" id="IPR002481">
    <property type="entry name" value="FUR"/>
</dbReference>
<comment type="similarity">
    <text evidence="2">Belongs to the Fur family.</text>
</comment>
<dbReference type="Gene3D" id="1.10.10.10">
    <property type="entry name" value="Winged helix-like DNA-binding domain superfamily/Winged helix DNA-binding domain"/>
    <property type="match status" value="1"/>
</dbReference>
<evidence type="ECO:0000256" key="5">
    <source>
        <dbReference type="ARBA" id="ARBA00022491"/>
    </source>
</evidence>
<evidence type="ECO:0000256" key="8">
    <source>
        <dbReference type="ARBA" id="ARBA00023015"/>
    </source>
</evidence>
<dbReference type="InterPro" id="IPR036390">
    <property type="entry name" value="WH_DNA-bd_sf"/>
</dbReference>
<keyword evidence="5" id="KW-0678">Repressor</keyword>
<evidence type="ECO:0000256" key="3">
    <source>
        <dbReference type="ARBA" id="ARBA00011738"/>
    </source>
</evidence>
<dbReference type="PANTHER" id="PTHR33202:SF2">
    <property type="entry name" value="FERRIC UPTAKE REGULATION PROTEIN"/>
    <property type="match status" value="1"/>
</dbReference>
<comment type="subcellular location">
    <subcellularLocation>
        <location evidence="1">Cytoplasm</location>
    </subcellularLocation>
</comment>
<accession>A0A2H0TCW5</accession>
<gene>
    <name evidence="13" type="ORF">COU47_03365</name>
</gene>
<feature type="binding site" evidence="11">
    <location>
        <position position="93"/>
    </location>
    <ligand>
        <name>Zn(2+)</name>
        <dbReference type="ChEBI" id="CHEBI:29105"/>
    </ligand>
</feature>
<evidence type="ECO:0000256" key="12">
    <source>
        <dbReference type="PIRSR" id="PIRSR602481-2"/>
    </source>
</evidence>
<feature type="binding site" evidence="12">
    <location>
        <position position="108"/>
    </location>
    <ligand>
        <name>Fe cation</name>
        <dbReference type="ChEBI" id="CHEBI:24875"/>
    </ligand>
</feature>
<comment type="cofactor">
    <cofactor evidence="11">
        <name>Zn(2+)</name>
        <dbReference type="ChEBI" id="CHEBI:29105"/>
    </cofactor>
    <text evidence="11">Binds 1 zinc ion per subunit.</text>
</comment>
<dbReference type="GO" id="GO:0000976">
    <property type="term" value="F:transcription cis-regulatory region binding"/>
    <property type="evidence" value="ECO:0007669"/>
    <property type="project" value="TreeGrafter"/>
</dbReference>
<dbReference type="GO" id="GO:0008270">
    <property type="term" value="F:zinc ion binding"/>
    <property type="evidence" value="ECO:0007669"/>
    <property type="project" value="TreeGrafter"/>
</dbReference>
<evidence type="ECO:0000313" key="13">
    <source>
        <dbReference type="EMBL" id="PIR69383.1"/>
    </source>
</evidence>
<evidence type="ECO:0000256" key="6">
    <source>
        <dbReference type="ARBA" id="ARBA00022723"/>
    </source>
</evidence>
<keyword evidence="8" id="KW-0805">Transcription regulation</keyword>
<feature type="binding site" evidence="11">
    <location>
        <position position="96"/>
    </location>
    <ligand>
        <name>Zn(2+)</name>
        <dbReference type="ChEBI" id="CHEBI:29105"/>
    </ligand>
</feature>
<dbReference type="Proteomes" id="UP000231503">
    <property type="component" value="Unassembled WGS sequence"/>
</dbReference>
<dbReference type="SUPFAM" id="SSF46785">
    <property type="entry name" value="Winged helix' DNA-binding domain"/>
    <property type="match status" value="1"/>
</dbReference>
<dbReference type="GO" id="GO:0045892">
    <property type="term" value="P:negative regulation of DNA-templated transcription"/>
    <property type="evidence" value="ECO:0007669"/>
    <property type="project" value="TreeGrafter"/>
</dbReference>
<organism evidence="13 14">
    <name type="scientific">Candidatus Niyogibacteria bacterium CG10_big_fil_rev_8_21_14_0_10_46_36</name>
    <dbReference type="NCBI Taxonomy" id="1974726"/>
    <lineage>
        <taxon>Bacteria</taxon>
        <taxon>Candidatus Niyogiibacteriota</taxon>
    </lineage>
</organism>
<dbReference type="Pfam" id="PF01475">
    <property type="entry name" value="FUR"/>
    <property type="match status" value="1"/>
</dbReference>
<dbReference type="InterPro" id="IPR036388">
    <property type="entry name" value="WH-like_DNA-bd_sf"/>
</dbReference>
<keyword evidence="9" id="KW-0238">DNA-binding</keyword>
<feature type="binding site" evidence="12">
    <location>
        <position position="127"/>
    </location>
    <ligand>
        <name>Fe cation</name>
        <dbReference type="ChEBI" id="CHEBI:24875"/>
    </ligand>
</feature>
<dbReference type="GO" id="GO:1900376">
    <property type="term" value="P:regulation of secondary metabolite biosynthetic process"/>
    <property type="evidence" value="ECO:0007669"/>
    <property type="project" value="TreeGrafter"/>
</dbReference>
<evidence type="ECO:0000256" key="2">
    <source>
        <dbReference type="ARBA" id="ARBA00007957"/>
    </source>
</evidence>
<keyword evidence="7 11" id="KW-0862">Zinc</keyword>
<sequence>MKQKKEKFKTILHDAGYRVTAERMATLLLLSRSKKPLSVHDIARVLRSVLDQATAYRILRLFERSGIVRRVEFGKGRVYYEIADAKDHHHIVCTECGAIEDFEGCTAERIEKEALKQSRRFSSVRKHSLELFGVCKSCA</sequence>
<dbReference type="Gene3D" id="3.30.1490.190">
    <property type="match status" value="1"/>
</dbReference>
<dbReference type="PANTHER" id="PTHR33202">
    <property type="entry name" value="ZINC UPTAKE REGULATION PROTEIN"/>
    <property type="match status" value="1"/>
</dbReference>
<keyword evidence="6 11" id="KW-0479">Metal-binding</keyword>
<dbReference type="InterPro" id="IPR043135">
    <property type="entry name" value="Fur_C"/>
</dbReference>
<dbReference type="CDD" id="cd07153">
    <property type="entry name" value="Fur_like"/>
    <property type="match status" value="1"/>
</dbReference>
<comment type="cofactor">
    <cofactor evidence="12">
        <name>Mn(2+)</name>
        <dbReference type="ChEBI" id="CHEBI:29035"/>
    </cofactor>
    <cofactor evidence="12">
        <name>Fe(2+)</name>
        <dbReference type="ChEBI" id="CHEBI:29033"/>
    </cofactor>
    <text evidence="12">Binds 1 Mn(2+) or Fe(2+) ion per subunit.</text>
</comment>
<evidence type="ECO:0000256" key="1">
    <source>
        <dbReference type="ARBA" id="ARBA00004496"/>
    </source>
</evidence>
<protein>
    <recommendedName>
        <fullName evidence="15">Transcriptional repressor</fullName>
    </recommendedName>
</protein>
<evidence type="ECO:0000256" key="7">
    <source>
        <dbReference type="ARBA" id="ARBA00022833"/>
    </source>
</evidence>
<comment type="subunit">
    <text evidence="3">Homodimer.</text>
</comment>
<evidence type="ECO:0000256" key="10">
    <source>
        <dbReference type="ARBA" id="ARBA00023163"/>
    </source>
</evidence>
<evidence type="ECO:0000256" key="4">
    <source>
        <dbReference type="ARBA" id="ARBA00022490"/>
    </source>
</evidence>
<feature type="binding site" evidence="11">
    <location>
        <position position="138"/>
    </location>
    <ligand>
        <name>Zn(2+)</name>
        <dbReference type="ChEBI" id="CHEBI:29105"/>
    </ligand>
</feature>
<keyword evidence="4" id="KW-0963">Cytoplasm</keyword>
<keyword evidence="10" id="KW-0804">Transcription</keyword>
<evidence type="ECO:0000313" key="14">
    <source>
        <dbReference type="Proteomes" id="UP000231503"/>
    </source>
</evidence>